<keyword evidence="1" id="KW-1133">Transmembrane helix</keyword>
<dbReference type="EMBL" id="JAGQHS010000322">
    <property type="protein sequence ID" value="MCA9759359.1"/>
    <property type="molecule type" value="Genomic_DNA"/>
</dbReference>
<reference evidence="3" key="2">
    <citation type="journal article" date="2021" name="Microbiome">
        <title>Successional dynamics and alternative stable states in a saline activated sludge microbial community over 9 years.</title>
        <authorList>
            <person name="Wang Y."/>
            <person name="Ye J."/>
            <person name="Ju F."/>
            <person name="Liu L."/>
            <person name="Boyd J.A."/>
            <person name="Deng Y."/>
            <person name="Parks D.H."/>
            <person name="Jiang X."/>
            <person name="Yin X."/>
            <person name="Woodcroft B.J."/>
            <person name="Tyson G.W."/>
            <person name="Hugenholtz P."/>
            <person name="Polz M.F."/>
            <person name="Zhang T."/>
        </authorList>
    </citation>
    <scope>NUCLEOTIDE SEQUENCE</scope>
    <source>
        <strain evidence="3">HKST-UBA02</strain>
    </source>
</reference>
<evidence type="ECO:0000259" key="2">
    <source>
        <dbReference type="Pfam" id="PF14219"/>
    </source>
</evidence>
<proteinExistence type="predicted"/>
<feature type="transmembrane region" description="Helical" evidence="1">
    <location>
        <begin position="130"/>
        <end position="157"/>
    </location>
</feature>
<feature type="domain" description="DUF4328" evidence="2">
    <location>
        <begin position="49"/>
        <end position="192"/>
    </location>
</feature>
<feature type="transmembrane region" description="Helical" evidence="1">
    <location>
        <begin position="169"/>
        <end position="188"/>
    </location>
</feature>
<protein>
    <submittedName>
        <fullName evidence="3">DUF4328 domain-containing protein</fullName>
    </submittedName>
</protein>
<keyword evidence="1" id="KW-0812">Transmembrane</keyword>
<reference evidence="3" key="1">
    <citation type="submission" date="2020-04" db="EMBL/GenBank/DDBJ databases">
        <authorList>
            <person name="Zhang T."/>
        </authorList>
    </citation>
    <scope>NUCLEOTIDE SEQUENCE</scope>
    <source>
        <strain evidence="3">HKST-UBA02</strain>
    </source>
</reference>
<keyword evidence="1" id="KW-0472">Membrane</keyword>
<organism evidence="3 4">
    <name type="scientific">Eiseniibacteriota bacterium</name>
    <dbReference type="NCBI Taxonomy" id="2212470"/>
    <lineage>
        <taxon>Bacteria</taxon>
        <taxon>Candidatus Eiseniibacteriota</taxon>
    </lineage>
</organism>
<feature type="transmembrane region" description="Helical" evidence="1">
    <location>
        <begin position="43"/>
        <end position="69"/>
    </location>
</feature>
<sequence>MRWLSGLLVLCLFLRLVSFVAIAASLVAPHFSWSFFQSANYTYVLIASGLASRFAPLAELAMAVVWLVWFRAAYRNLRALTGKPLGRSLAWAVLGWILPIVNLVLPYRLLSEVWYESIEQFDPEDDRKFVVVQLWMAAWVGHFLSLLALFIFMRWLWNHQNAYEILQRILAAEAATSAVAIALALVIAREISRKEDHYHETGAVARVFR</sequence>
<name>A0A956NLJ8_UNCEI</name>
<gene>
    <name evidence="3" type="ORF">KDA27_26435</name>
</gene>
<comment type="caution">
    <text evidence="3">The sequence shown here is derived from an EMBL/GenBank/DDBJ whole genome shotgun (WGS) entry which is preliminary data.</text>
</comment>
<dbReference type="Proteomes" id="UP000739538">
    <property type="component" value="Unassembled WGS sequence"/>
</dbReference>
<evidence type="ECO:0000313" key="3">
    <source>
        <dbReference type="EMBL" id="MCA9759359.1"/>
    </source>
</evidence>
<feature type="transmembrane region" description="Helical" evidence="1">
    <location>
        <begin position="89"/>
        <end position="110"/>
    </location>
</feature>
<evidence type="ECO:0000313" key="4">
    <source>
        <dbReference type="Proteomes" id="UP000739538"/>
    </source>
</evidence>
<dbReference type="AlphaFoldDB" id="A0A956NLJ8"/>
<dbReference type="Pfam" id="PF14219">
    <property type="entry name" value="DUF4328"/>
    <property type="match status" value="1"/>
</dbReference>
<accession>A0A956NLJ8</accession>
<evidence type="ECO:0000256" key="1">
    <source>
        <dbReference type="SAM" id="Phobius"/>
    </source>
</evidence>
<dbReference type="InterPro" id="IPR025565">
    <property type="entry name" value="DUF4328"/>
</dbReference>